<comment type="caution">
    <text evidence="1">The sequence shown here is derived from an EMBL/GenBank/DDBJ whole genome shotgun (WGS) entry which is preliminary data.</text>
</comment>
<sequence length="125" mass="12895">MTSSFARGAAARAGGSASRGAANGYEVLTDELGTHAGKVDGLADRLQTAVDAARQVSMDNGAFGVICQPFAMLLDPFEQMGIQALEAAKESVSGTAGNVRTAVTKYEGQDEGTRQALKQMGEPLT</sequence>
<dbReference type="GO" id="GO:0009306">
    <property type="term" value="P:protein secretion"/>
    <property type="evidence" value="ECO:0007669"/>
    <property type="project" value="InterPro"/>
</dbReference>
<accession>A0A853B4H8</accession>
<dbReference type="AlphaFoldDB" id="A0A853B4H8"/>
<keyword evidence="2" id="KW-1185">Reference proteome</keyword>
<proteinExistence type="predicted"/>
<evidence type="ECO:0000313" key="2">
    <source>
        <dbReference type="Proteomes" id="UP000549616"/>
    </source>
</evidence>
<evidence type="ECO:0008006" key="3">
    <source>
        <dbReference type="Google" id="ProtNLM"/>
    </source>
</evidence>
<dbReference type="EMBL" id="JACCFK010000001">
    <property type="protein sequence ID" value="NYI89651.1"/>
    <property type="molecule type" value="Genomic_DNA"/>
</dbReference>
<evidence type="ECO:0000313" key="1">
    <source>
        <dbReference type="EMBL" id="NYI89651.1"/>
    </source>
</evidence>
<dbReference type="InterPro" id="IPR022536">
    <property type="entry name" value="EspC"/>
</dbReference>
<dbReference type="Pfam" id="PF10824">
    <property type="entry name" value="T7SS_ESX_EspC"/>
    <property type="match status" value="1"/>
</dbReference>
<reference evidence="1 2" key="1">
    <citation type="submission" date="2020-07" db="EMBL/GenBank/DDBJ databases">
        <title>Sequencing the genomes of 1000 actinobacteria strains.</title>
        <authorList>
            <person name="Klenk H.-P."/>
        </authorList>
    </citation>
    <scope>NUCLEOTIDE SEQUENCE [LARGE SCALE GENOMIC DNA]</scope>
    <source>
        <strain evidence="1 2">DSM 104006</strain>
    </source>
</reference>
<dbReference type="Proteomes" id="UP000549616">
    <property type="component" value="Unassembled WGS sequence"/>
</dbReference>
<dbReference type="RefSeq" id="WP_179773776.1">
    <property type="nucleotide sequence ID" value="NZ_JACCFK010000001.1"/>
</dbReference>
<organism evidence="1 2">
    <name type="scientific">Amycolatopsis endophytica</name>
    <dbReference type="NCBI Taxonomy" id="860233"/>
    <lineage>
        <taxon>Bacteria</taxon>
        <taxon>Bacillati</taxon>
        <taxon>Actinomycetota</taxon>
        <taxon>Actinomycetes</taxon>
        <taxon>Pseudonocardiales</taxon>
        <taxon>Pseudonocardiaceae</taxon>
        <taxon>Amycolatopsis</taxon>
    </lineage>
</organism>
<gene>
    <name evidence="1" type="ORF">HNR02_002974</name>
</gene>
<protein>
    <recommendedName>
        <fullName evidence="3">ESX-1 secretion-associated protein</fullName>
    </recommendedName>
</protein>
<name>A0A853B4H8_9PSEU</name>